<dbReference type="SUPFAM" id="SSF56300">
    <property type="entry name" value="Metallo-dependent phosphatases"/>
    <property type="match status" value="1"/>
</dbReference>
<dbReference type="GO" id="GO:0046872">
    <property type="term" value="F:metal ion binding"/>
    <property type="evidence" value="ECO:0007669"/>
    <property type="project" value="UniProtKB-KW"/>
</dbReference>
<evidence type="ECO:0000256" key="4">
    <source>
        <dbReference type="ARBA" id="ARBA00025742"/>
    </source>
</evidence>
<comment type="similarity">
    <text evidence="4">Belongs to the cyclic nucleotide phosphodiesterase class-III family.</text>
</comment>
<dbReference type="Proteomes" id="UP000245697">
    <property type="component" value="Unassembled WGS sequence"/>
</dbReference>
<accession>A0A316FD64</accession>
<keyword evidence="2" id="KW-0378">Hydrolase</keyword>
<evidence type="ECO:0000256" key="3">
    <source>
        <dbReference type="ARBA" id="ARBA00023004"/>
    </source>
</evidence>
<keyword evidence="7" id="KW-1185">Reference proteome</keyword>
<feature type="domain" description="Calcineurin-like phosphoesterase" evidence="5">
    <location>
        <begin position="6"/>
        <end position="209"/>
    </location>
</feature>
<keyword evidence="1" id="KW-0479">Metal-binding</keyword>
<evidence type="ECO:0000259" key="5">
    <source>
        <dbReference type="Pfam" id="PF00149"/>
    </source>
</evidence>
<sequence length="289" mass="29904">MTATHRILHLSDPHVTGSGIDEDGVDAAGALDRILYDARFVKEIDVVLVTGDIADDGSAEGCAAVLQRVGAFARERGIPHVYTTGNHDAREPFAKVFGSAHLGPDGADLGESGPDRAAVSEVAGLRIVTLDSLVPGAVHGVVGEDQLDWLSGVLSRPAPAGTVVALHHPPIAIGTSPSMADVNLRNGDRLAQVLAGSDVRAVLCGHYHAQVSGFLAGIPVWVTPGVVTRIDLTAPSHLVRGVLGAGATVVDLGGPFSPMFHVLQARDPRAGEQVYLIDTRSDADAAGEE</sequence>
<dbReference type="PANTHER" id="PTHR42988">
    <property type="entry name" value="PHOSPHOHYDROLASE"/>
    <property type="match status" value="1"/>
</dbReference>
<dbReference type="InterPro" id="IPR029052">
    <property type="entry name" value="Metallo-depent_PP-like"/>
</dbReference>
<evidence type="ECO:0000256" key="2">
    <source>
        <dbReference type="ARBA" id="ARBA00022801"/>
    </source>
</evidence>
<dbReference type="InterPro" id="IPR050884">
    <property type="entry name" value="CNP_phosphodiesterase-III"/>
</dbReference>
<dbReference type="GO" id="GO:0016787">
    <property type="term" value="F:hydrolase activity"/>
    <property type="evidence" value="ECO:0007669"/>
    <property type="project" value="UniProtKB-KW"/>
</dbReference>
<dbReference type="OrthoDB" id="5241795at2"/>
<protein>
    <submittedName>
        <fullName evidence="6">Calcineurin-like phosphoesterase family protein</fullName>
    </submittedName>
</protein>
<dbReference type="EMBL" id="QGGR01000011">
    <property type="protein sequence ID" value="PWK45114.1"/>
    <property type="molecule type" value="Genomic_DNA"/>
</dbReference>
<dbReference type="RefSeq" id="WP_109596084.1">
    <property type="nucleotide sequence ID" value="NZ_BONA01000061.1"/>
</dbReference>
<evidence type="ECO:0000313" key="7">
    <source>
        <dbReference type="Proteomes" id="UP000245697"/>
    </source>
</evidence>
<dbReference type="Gene3D" id="3.60.21.10">
    <property type="match status" value="1"/>
</dbReference>
<dbReference type="Pfam" id="PF00149">
    <property type="entry name" value="Metallophos"/>
    <property type="match status" value="1"/>
</dbReference>
<gene>
    <name evidence="6" type="ORF">BC793_11187</name>
</gene>
<name>A0A316FD64_9ACTN</name>
<dbReference type="AlphaFoldDB" id="A0A316FD64"/>
<reference evidence="6 7" key="1">
    <citation type="submission" date="2018-05" db="EMBL/GenBank/DDBJ databases">
        <title>Genomic Encyclopedia of Archaeal and Bacterial Type Strains, Phase II (KMG-II): from individual species to whole genera.</title>
        <authorList>
            <person name="Goeker M."/>
        </authorList>
    </citation>
    <scope>NUCLEOTIDE SEQUENCE [LARGE SCALE GENOMIC DNA]</scope>
    <source>
        <strain evidence="6 7">DSM 45184</strain>
    </source>
</reference>
<dbReference type="PANTHER" id="PTHR42988:SF2">
    <property type="entry name" value="CYCLIC NUCLEOTIDE PHOSPHODIESTERASE CBUA0032-RELATED"/>
    <property type="match status" value="1"/>
</dbReference>
<organism evidence="6 7">
    <name type="scientific">Actinoplanes xinjiangensis</name>
    <dbReference type="NCBI Taxonomy" id="512350"/>
    <lineage>
        <taxon>Bacteria</taxon>
        <taxon>Bacillati</taxon>
        <taxon>Actinomycetota</taxon>
        <taxon>Actinomycetes</taxon>
        <taxon>Micromonosporales</taxon>
        <taxon>Micromonosporaceae</taxon>
        <taxon>Actinoplanes</taxon>
    </lineage>
</organism>
<dbReference type="InterPro" id="IPR004843">
    <property type="entry name" value="Calcineurin-like_PHP"/>
</dbReference>
<keyword evidence="3" id="KW-0408">Iron</keyword>
<evidence type="ECO:0000313" key="6">
    <source>
        <dbReference type="EMBL" id="PWK45114.1"/>
    </source>
</evidence>
<evidence type="ECO:0000256" key="1">
    <source>
        <dbReference type="ARBA" id="ARBA00022723"/>
    </source>
</evidence>
<comment type="caution">
    <text evidence="6">The sequence shown here is derived from an EMBL/GenBank/DDBJ whole genome shotgun (WGS) entry which is preliminary data.</text>
</comment>
<proteinExistence type="inferred from homology"/>